<comment type="caution">
    <text evidence="1">The sequence shown here is derived from an EMBL/GenBank/DDBJ whole genome shotgun (WGS) entry which is preliminary data.</text>
</comment>
<dbReference type="AlphaFoldDB" id="M2ZQX7"/>
<dbReference type="STRING" id="1244869.H261_11829"/>
<dbReference type="InterPro" id="IPR011231">
    <property type="entry name" value="Phage_VT1-Sakai_H0018"/>
</dbReference>
<evidence type="ECO:0000313" key="2">
    <source>
        <dbReference type="Proteomes" id="UP000011744"/>
    </source>
</evidence>
<gene>
    <name evidence="1" type="ORF">H261_11829</name>
</gene>
<keyword evidence="1" id="KW-0449">Lipoprotein</keyword>
<dbReference type="RefSeq" id="WP_008617697.1">
    <property type="nucleotide sequence ID" value="NZ_AONQ01000028.1"/>
</dbReference>
<dbReference type="Proteomes" id="UP000011744">
    <property type="component" value="Unassembled WGS sequence"/>
</dbReference>
<name>M2ZQX7_9PROT</name>
<dbReference type="eggNOG" id="ENOG5033JZI">
    <property type="taxonomic scope" value="Bacteria"/>
</dbReference>
<evidence type="ECO:0000313" key="1">
    <source>
        <dbReference type="EMBL" id="EME69722.1"/>
    </source>
</evidence>
<dbReference type="Pfam" id="PF09956">
    <property type="entry name" value="Phage_cement_2"/>
    <property type="match status" value="1"/>
</dbReference>
<dbReference type="PATRIC" id="fig|1244869.3.peg.2383"/>
<keyword evidence="2" id="KW-1185">Reference proteome</keyword>
<dbReference type="EMBL" id="AONQ01000028">
    <property type="protein sequence ID" value="EME69722.1"/>
    <property type="molecule type" value="Genomic_DNA"/>
</dbReference>
<accession>M2ZQX7</accession>
<sequence>MHPTFTSLYTRSVTASGAIASARCVKAGGAQATAIGEKILGIARYGVADGQAATIDVLGSALAEAGAALNLDDDLTTDAVGRVIPVTDAATQRPLGRALSAASAAGQKVEVLLLPR</sequence>
<protein>
    <submittedName>
        <fullName evidence="1">Lipoprotein</fullName>
    </submittedName>
</protein>
<proteinExistence type="predicted"/>
<organism evidence="1 2">
    <name type="scientific">Paramagnetospirillum caucaseum</name>
    <dbReference type="NCBI Taxonomy" id="1244869"/>
    <lineage>
        <taxon>Bacteria</taxon>
        <taxon>Pseudomonadati</taxon>
        <taxon>Pseudomonadota</taxon>
        <taxon>Alphaproteobacteria</taxon>
        <taxon>Rhodospirillales</taxon>
        <taxon>Magnetospirillaceae</taxon>
        <taxon>Paramagnetospirillum</taxon>
    </lineage>
</organism>
<reference evidence="1 2" key="1">
    <citation type="journal article" date="2014" name="Genome Announc.">
        <title>Draft Genome Sequence of Magnetospirillum sp. Strain SO-1, a Freshwater Magnetotactic Bacterium Isolated from the Ol'khovka River, Russia.</title>
        <authorList>
            <person name="Grouzdev D.S."/>
            <person name="Dziuba M.V."/>
            <person name="Sukhacheva M.S."/>
            <person name="Mardanov A.V."/>
            <person name="Beletskiy A.V."/>
            <person name="Kuznetsov B.B."/>
            <person name="Skryabin K.G."/>
        </authorList>
    </citation>
    <scope>NUCLEOTIDE SEQUENCE [LARGE SCALE GENOMIC DNA]</scope>
    <source>
        <strain evidence="1 2">SO-1</strain>
    </source>
</reference>